<organism evidence="2 3">
    <name type="scientific">Thauera chlorobenzoica</name>
    <dbReference type="NCBI Taxonomy" id="96773"/>
    <lineage>
        <taxon>Bacteria</taxon>
        <taxon>Pseudomonadati</taxon>
        <taxon>Pseudomonadota</taxon>
        <taxon>Betaproteobacteria</taxon>
        <taxon>Rhodocyclales</taxon>
        <taxon>Zoogloeaceae</taxon>
        <taxon>Thauera</taxon>
    </lineage>
</organism>
<protein>
    <submittedName>
        <fullName evidence="2">Universal stress protein</fullName>
    </submittedName>
</protein>
<comment type="similarity">
    <text evidence="1">Belongs to the universal stress protein A family.</text>
</comment>
<accession>A0A1H5WJ08</accession>
<dbReference type="RefSeq" id="WP_075147925.1">
    <property type="nucleotide sequence ID" value="NZ_CP018839.1"/>
</dbReference>
<reference evidence="2 3" key="1">
    <citation type="submission" date="2016-12" db="EMBL/GenBank/DDBJ databases">
        <title>Complete genome sequence of Thauera chlorobenzoica, a Betaproteobacterium degrading haloaromatics anaerobically to CO2 and halides.</title>
        <authorList>
            <person name="Goris T."/>
            <person name="Mergelsberg M."/>
            <person name="Boll M."/>
        </authorList>
    </citation>
    <scope>NUCLEOTIDE SEQUENCE [LARGE SCALE GENOMIC DNA]</scope>
    <source>
        <strain evidence="2 3">3CB1</strain>
    </source>
</reference>
<evidence type="ECO:0000313" key="2">
    <source>
        <dbReference type="EMBL" id="APR04449.1"/>
    </source>
</evidence>
<proteinExistence type="inferred from homology"/>
<dbReference type="Gene3D" id="3.40.50.620">
    <property type="entry name" value="HUPs"/>
    <property type="match status" value="1"/>
</dbReference>
<dbReference type="InterPro" id="IPR014729">
    <property type="entry name" value="Rossmann-like_a/b/a_fold"/>
</dbReference>
<dbReference type="Proteomes" id="UP000185739">
    <property type="component" value="Chromosome"/>
</dbReference>
<dbReference type="InterPro" id="IPR006016">
    <property type="entry name" value="UspA"/>
</dbReference>
<dbReference type="KEGG" id="tcl:Tchl_1590"/>
<dbReference type="SUPFAM" id="SSF52402">
    <property type="entry name" value="Adenine nucleotide alpha hydrolases-like"/>
    <property type="match status" value="1"/>
</dbReference>
<dbReference type="AlphaFoldDB" id="A0A1H5WJ08"/>
<evidence type="ECO:0000313" key="3">
    <source>
        <dbReference type="Proteomes" id="UP000185739"/>
    </source>
</evidence>
<evidence type="ECO:0000256" key="1">
    <source>
        <dbReference type="ARBA" id="ARBA00008791"/>
    </source>
</evidence>
<sequence length="156" mass="16770">MYRHILVPLDGSELAGALLAQAVEFARALGARITFFTMVEDYGATQEGALMRTLSPERFETEMKRQASAILSKATEAAQAAGLTCDAVVRVGSEAYVQIIEVARDKGCDLIYMASHGRRGLKALMLGSQTQKVLTHSPLPVFVAKAAPLRGNDMTA</sequence>
<dbReference type="EMBL" id="CP018839">
    <property type="protein sequence ID" value="APR04449.1"/>
    <property type="molecule type" value="Genomic_DNA"/>
</dbReference>
<dbReference type="PANTHER" id="PTHR46268">
    <property type="entry name" value="STRESS RESPONSE PROTEIN NHAX"/>
    <property type="match status" value="1"/>
</dbReference>
<dbReference type="InterPro" id="IPR006015">
    <property type="entry name" value="Universal_stress_UspA"/>
</dbReference>
<dbReference type="OrthoDB" id="8547832at2"/>
<name>A0A1H5WJ08_9RHOO</name>
<dbReference type="PANTHER" id="PTHR46268:SF15">
    <property type="entry name" value="UNIVERSAL STRESS PROTEIN HP_0031"/>
    <property type="match status" value="1"/>
</dbReference>
<dbReference type="Pfam" id="PF00582">
    <property type="entry name" value="Usp"/>
    <property type="match status" value="1"/>
</dbReference>
<gene>
    <name evidence="2" type="ORF">Tchl_1590</name>
</gene>
<dbReference type="STRING" id="96773.Tchl_1590"/>
<dbReference type="PRINTS" id="PR01438">
    <property type="entry name" value="UNVRSLSTRESS"/>
</dbReference>
<dbReference type="CDD" id="cd00293">
    <property type="entry name" value="USP-like"/>
    <property type="match status" value="1"/>
</dbReference>
<keyword evidence="3" id="KW-1185">Reference proteome</keyword>